<sequence length="2160" mass="236779">MATIQAQIDAVRNAVASVSTCTPTISATLKELLLSKEADHDAASSKPTAKTRPGRAKTVSTREKPTATITKRGGAKAVALAAQETRAPSATIAAKERALLATQVINSTLKALGDAVKNPPPQDPRSPANPDIVKPANRKALRRSNSVPMTPLQPRSLNRVSTPPGVARSCRSPSLISASTGCLAAVECARAAFSSLRSLQASGAVTLPELQLESGMSSFINKLIGLNLFEQATKELRILKRRLEGMAAGQGGKKNKSNPAPEPSTVAKTFSDLLDFPNVSASGPLLGLIISTQLQALRVLHGLKRSAHLDTALPFLRQSNSSSPLNLILLSLQGEKLDRTKGARQLESLSQSLLSLSPSIASKDDATAVEPRLSPSPETSLEIQALAFACRLQSWRISGHKGDVDRDVLLPLSKCMGAFARRTSSEPAKTFLATSNAFNQVWECIEKLGLRPSMSSKTSLVAIYQVLGTTSWDAGDINEARKWTLKLKDFMDPTQDSVAKRCSVTAQLLALSLRQSPQVDESLIIEILDALQGPLSGSTTDLDDLLVSICLARKAAISVIVGRGRQDSDSVPAPEAILKHLEIFVFQLPRFALRWLGTPPSSTGATKDFLRFEQRRQLLSKYLSHILDSAFMLINKTLEEDGMAWDQMDSILQDSLGLLENIGMSFQVGRGNPSSSYYVKISHLYYQQHLALRKSKDTETISLRALRRSIECMKQRPEDEQCRAQLLVKWERFAELCRASGRRDDAADALRSIRDHLVRQEIVPAITSMLATQPVVKAWQQNTESEALSRAVCNLAKIDRKPTEWTWLLDESDKATALEHDLYFIISNDSNFRQEVGLSHPTVKGLLHIYSHERYPIRRFRTLLQLLTAHLDTGTETADLRTEVRTAAESITTAELANDSGLERYIPHLQSLATCIFSLADSTIDGSSAKQALARWKAIASRCHSAEELSDHIDNPDQLHTILQSLADFARIRGLETFSADVLELSTRISKLAATGGPDSLLTQSATLCVQHLSLGQSTKVEMILQQNKDLISQPDLSQESLATYHLAVAEYHLALGDFDEADHHLTEARNVVAAPSTRPLARRGTGSGRKILLANASFLSSRLALERGDSPNALHFAKTAVKYLFHDWAKLEELRRSNNDVSVDDLSQSEASGDDSSFSSSQLVKADVARANAGPTFWAMVYPLFRSVLRLSSIYAHVGMYQETLYYAQQAQKVAHSTASITYIFQSEAWLALVSLMAGKPEEALEIAAELKASIAALEPTCSTVTTVCELSRVYRDIEDAASESELLDRADAMVKAMHSNDTVTETGSEPHLETQMAKLTITSTSNTKATTRQAKAKKTTKVVTTTVSKRAPSKRPNTPAEPQLQIQIEDVQISFLRAAVLQYQSMNLLSKKDWATAITNLHTAYQLSKLSRDISQERVLMATGLIGQSLDLMGRDSVFSVIQDSTLSFPAVAASHKDKSASERSPLVKASPRKGRNVVQEPQLFVDNLWQAQEYLLEAHSIATINGDGGLVHRIAALLQNVTILLSATGSSRSTGVGHPAHATCSIELARNLVWRRERKTLRLESAKSTKAEWPMPIHHNSHDNRRSSLGFSIDMNRFQRDYVDVIPKSWNVVSVSLSDNKHDLCITKLQAGHSPFAIRLPLERASSRDADSEVFTFQQGRSELLDIITQANRTCHDARDMSHKEAKSAWWAEREELDERLKELAGNIEQTWLGGFKGIFTQHHKRSDLLAQFQKSFLNILDKHLPSRRQVRGKRAKAAPIPKINLDPRIMDLFIGLGDATAPECDLDEPLNDLLYFVVDILQFHGERNAYDEIDFDAMVVETFDALHSYHSAAKGCGDADEGIHTILILDNALHVFPWESLPCMQGHSVSRVPSLACLRRAILEQRTPHAKAASLPGGDEDELSASNSSPDPNPREGHYASINSGTYILNPSTDLANTAATFGRPLAQLPAAWRSIEGRAPTEAEFEAALRGSDLLLYFGHGSGAQYIRGRTIRQQLNGRCRAAALLMGCSSAALDYAGEAFAPHGPVRNYMLAGCPAVVGTLWDVTDRDIDRFAARLFEEWGLMPRGTFASSEGRGGRGSGAKGKEKTKGKGKGKEKSLARHPAGKGEEEEAQQQQQQPQTSLVEAVARARDACRFRYLTAAAVCVYGIPVYISK</sequence>
<feature type="region of interest" description="Disordered" evidence="5">
    <location>
        <begin position="1893"/>
        <end position="1926"/>
    </location>
</feature>
<evidence type="ECO:0000256" key="5">
    <source>
        <dbReference type="SAM" id="MobiDB-lite"/>
    </source>
</evidence>
<protein>
    <recommendedName>
        <fullName evidence="2">separase</fullName>
        <ecNumber evidence="2">3.4.22.49</ecNumber>
    </recommendedName>
</protein>
<evidence type="ECO:0000256" key="1">
    <source>
        <dbReference type="ARBA" id="ARBA00000451"/>
    </source>
</evidence>
<dbReference type="PROSITE" id="PS51700">
    <property type="entry name" value="SEPARIN"/>
    <property type="match status" value="1"/>
</dbReference>
<dbReference type="Pfam" id="PF03568">
    <property type="entry name" value="Separin_C"/>
    <property type="match status" value="1"/>
</dbReference>
<accession>A0ABY0H7P0</accession>
<dbReference type="PANTHER" id="PTHR12792:SF0">
    <property type="entry name" value="SEPARIN"/>
    <property type="match status" value="1"/>
</dbReference>
<dbReference type="InterPro" id="IPR005314">
    <property type="entry name" value="Peptidase_C50"/>
</dbReference>
<keyword evidence="3" id="KW-0378">Hydrolase</keyword>
<proteinExistence type="predicted"/>
<dbReference type="Proteomes" id="UP000294003">
    <property type="component" value="Unassembled WGS sequence"/>
</dbReference>
<keyword evidence="4" id="KW-0159">Chromosome partition</keyword>
<dbReference type="EMBL" id="QJNS01000159">
    <property type="protein sequence ID" value="RYO84522.1"/>
    <property type="molecule type" value="Genomic_DNA"/>
</dbReference>
<feature type="domain" description="Peptidase C50" evidence="6">
    <location>
        <begin position="1926"/>
        <end position="2025"/>
    </location>
</feature>
<dbReference type="InterPro" id="IPR030397">
    <property type="entry name" value="SEPARIN_core_dom"/>
</dbReference>
<evidence type="ECO:0000259" key="6">
    <source>
        <dbReference type="PROSITE" id="PS51700"/>
    </source>
</evidence>
<feature type="region of interest" description="Disordered" evidence="5">
    <location>
        <begin position="113"/>
        <end position="165"/>
    </location>
</feature>
<comment type="caution">
    <text evidence="7">The sequence shown here is derived from an EMBL/GenBank/DDBJ whole genome shotgun (WGS) entry which is preliminary data.</text>
</comment>
<dbReference type="InterPro" id="IPR011990">
    <property type="entry name" value="TPR-like_helical_dom_sf"/>
</dbReference>
<dbReference type="PANTHER" id="PTHR12792">
    <property type="entry name" value="EXTRA SPINDLE POLES 1-RELATED"/>
    <property type="match status" value="1"/>
</dbReference>
<dbReference type="EC" id="3.4.22.49" evidence="2"/>
<evidence type="ECO:0000256" key="2">
    <source>
        <dbReference type="ARBA" id="ARBA00012489"/>
    </source>
</evidence>
<reference evidence="7 8" key="1">
    <citation type="submission" date="2018-06" db="EMBL/GenBank/DDBJ databases">
        <title>Complete Genomes of Monosporascus.</title>
        <authorList>
            <person name="Robinson A.J."/>
            <person name="Natvig D.O."/>
        </authorList>
    </citation>
    <scope>NUCLEOTIDE SEQUENCE [LARGE SCALE GENOMIC DNA]</scope>
    <source>
        <strain evidence="7 8">CBS 609.92</strain>
    </source>
</reference>
<feature type="region of interest" description="Disordered" evidence="5">
    <location>
        <begin position="2074"/>
        <end position="2125"/>
    </location>
</feature>
<evidence type="ECO:0000256" key="4">
    <source>
        <dbReference type="ARBA" id="ARBA00022829"/>
    </source>
</evidence>
<gene>
    <name evidence="7" type="ORF">DL762_005628</name>
</gene>
<feature type="region of interest" description="Disordered" evidence="5">
    <location>
        <begin position="38"/>
        <end position="72"/>
    </location>
</feature>
<dbReference type="Gene3D" id="1.25.40.10">
    <property type="entry name" value="Tetratricopeptide repeat domain"/>
    <property type="match status" value="1"/>
</dbReference>
<name>A0ABY0H7P0_9PEZI</name>
<evidence type="ECO:0000256" key="3">
    <source>
        <dbReference type="ARBA" id="ARBA00022801"/>
    </source>
</evidence>
<comment type="catalytic activity">
    <reaction evidence="1">
        <text>All bonds known to be hydrolyzed by this endopeptidase have arginine in P1 and an acidic residue in P4. P6 is often occupied by an acidic residue or by a hydroxy-amino-acid residue, the phosphorylation of which enhances cleavage.</text>
        <dbReference type="EC" id="3.4.22.49"/>
    </reaction>
</comment>
<feature type="compositionally biased region" description="Basic and acidic residues" evidence="5">
    <location>
        <begin position="2088"/>
        <end position="2104"/>
    </location>
</feature>
<feature type="compositionally biased region" description="Polar residues" evidence="5">
    <location>
        <begin position="143"/>
        <end position="161"/>
    </location>
</feature>
<organism evidence="7 8">
    <name type="scientific">Monosporascus cannonballus</name>
    <dbReference type="NCBI Taxonomy" id="155416"/>
    <lineage>
        <taxon>Eukaryota</taxon>
        <taxon>Fungi</taxon>
        <taxon>Dikarya</taxon>
        <taxon>Ascomycota</taxon>
        <taxon>Pezizomycotina</taxon>
        <taxon>Sordariomycetes</taxon>
        <taxon>Xylariomycetidae</taxon>
        <taxon>Xylariales</taxon>
        <taxon>Xylariales incertae sedis</taxon>
        <taxon>Monosporascus</taxon>
    </lineage>
</organism>
<evidence type="ECO:0000313" key="7">
    <source>
        <dbReference type="EMBL" id="RYO84522.1"/>
    </source>
</evidence>
<evidence type="ECO:0000313" key="8">
    <source>
        <dbReference type="Proteomes" id="UP000294003"/>
    </source>
</evidence>
<keyword evidence="8" id="KW-1185">Reference proteome</keyword>